<keyword evidence="2" id="KW-1185">Reference proteome</keyword>
<protein>
    <recommendedName>
        <fullName evidence="3">Integrase catalytic domain-containing protein</fullName>
    </recommendedName>
</protein>
<dbReference type="EMBL" id="AQGU01000029">
    <property type="protein sequence ID" value="MBE0361125.1"/>
    <property type="molecule type" value="Genomic_DNA"/>
</dbReference>
<gene>
    <name evidence="1" type="ORF">PALI_b0044</name>
</gene>
<dbReference type="Proteomes" id="UP000648482">
    <property type="component" value="Unassembled WGS sequence"/>
</dbReference>
<organism evidence="1 2">
    <name type="scientific">Pseudoalteromonas aliena SW19</name>
    <dbReference type="NCBI Taxonomy" id="1314866"/>
    <lineage>
        <taxon>Bacteria</taxon>
        <taxon>Pseudomonadati</taxon>
        <taxon>Pseudomonadota</taxon>
        <taxon>Gammaproteobacteria</taxon>
        <taxon>Alteromonadales</taxon>
        <taxon>Pseudoalteromonadaceae</taxon>
        <taxon>Pseudoalteromonas</taxon>
    </lineage>
</organism>
<proteinExistence type="predicted"/>
<sequence>MFLQLAWLSGKYIEVYYKRHSANGYSSQEAFEQKNIA</sequence>
<evidence type="ECO:0000313" key="2">
    <source>
        <dbReference type="Proteomes" id="UP000648482"/>
    </source>
</evidence>
<evidence type="ECO:0000313" key="1">
    <source>
        <dbReference type="EMBL" id="MBE0361125.1"/>
    </source>
</evidence>
<comment type="caution">
    <text evidence="1">The sequence shown here is derived from an EMBL/GenBank/DDBJ whole genome shotgun (WGS) entry which is preliminary data.</text>
</comment>
<reference evidence="1 2" key="1">
    <citation type="submission" date="2015-06" db="EMBL/GenBank/DDBJ databases">
        <title>Genome sequence of Pseudoalteromonas aliena.</title>
        <authorList>
            <person name="Xie B.-B."/>
            <person name="Rong J.-C."/>
            <person name="Qin Q.-L."/>
            <person name="Zhang Y.-Z."/>
        </authorList>
    </citation>
    <scope>NUCLEOTIDE SEQUENCE [LARGE SCALE GENOMIC DNA]</scope>
    <source>
        <strain evidence="1 2">SW19</strain>
    </source>
</reference>
<name>A0ABR9E3E7_9GAMM</name>
<accession>A0ABR9E3E7</accession>
<evidence type="ECO:0008006" key="3">
    <source>
        <dbReference type="Google" id="ProtNLM"/>
    </source>
</evidence>